<keyword evidence="4" id="KW-1133">Transmembrane helix</keyword>
<evidence type="ECO:0000313" key="6">
    <source>
        <dbReference type="Proteomes" id="UP000029839"/>
    </source>
</evidence>
<accession>A0A0A0BVT7</accession>
<keyword evidence="4" id="KW-0472">Membrane</keyword>
<evidence type="ECO:0000256" key="2">
    <source>
        <dbReference type="ARBA" id="ARBA00022676"/>
    </source>
</evidence>
<evidence type="ECO:0000256" key="1">
    <source>
        <dbReference type="ARBA" id="ARBA00006739"/>
    </source>
</evidence>
<dbReference type="Proteomes" id="UP000029839">
    <property type="component" value="Unassembled WGS sequence"/>
</dbReference>
<dbReference type="GO" id="GO:0016757">
    <property type="term" value="F:glycosyltransferase activity"/>
    <property type="evidence" value="ECO:0007669"/>
    <property type="project" value="UniProtKB-KW"/>
</dbReference>
<sequence length="495" mass="53040">MLPTPRAPADPLGVLAGTGDGSAVGGTGDGSAVGVVEALPAPAGPQVDTTAEAGAVEVPRSRHRYVPVAAKFLVAVVGAALWVTLAVVLSRPWIAELTPVVGPVGAFVVVGLVAYLPGAVVAFLAVSLALDRQPPLRSSDATSAVTVVVAARNEQEGIVATLESVARVEYAGELTIVLADNGSTDATVERALAAAPTLGVPLRVVHEATPGKAHALNAALATVTTPLVVTVDADTLLHREALGRLVARLEAAPADTVAVAGSVLVRNSRRNFLTRMQEWDYYLGITAVKRMQGLYQSTLVAQGAFSVYRTEDVREVGGWPDAIGEDIVVTWRLMEAGRRVFFEPTAVAFTDAPERVRHFFRQRARWARGMLEGIRAVPPWRQERVLTKFVAGIDLLIPLLDVGYALIWLPGLVLFLLGHPLVVSMWTLAVLPVTLLVYGGLRIFQSRHVFAPLDLRVRRNRLGYIGFLLLYQVLCSTASLVGYTQFLGGTRRRWK</sequence>
<feature type="transmembrane region" description="Helical" evidence="4">
    <location>
        <begin position="389"/>
        <end position="409"/>
    </location>
</feature>
<protein>
    <submittedName>
        <fullName evidence="5">Glycosyl transferase</fullName>
    </submittedName>
</protein>
<evidence type="ECO:0000313" key="5">
    <source>
        <dbReference type="EMBL" id="KGM12095.1"/>
    </source>
</evidence>
<comment type="caution">
    <text evidence="5">The sequence shown here is derived from an EMBL/GenBank/DDBJ whole genome shotgun (WGS) entry which is preliminary data.</text>
</comment>
<dbReference type="InterPro" id="IPR029044">
    <property type="entry name" value="Nucleotide-diphossugar_trans"/>
</dbReference>
<organism evidence="5 6">
    <name type="scientific">Cellulomonas carbonis T26</name>
    <dbReference type="NCBI Taxonomy" id="947969"/>
    <lineage>
        <taxon>Bacteria</taxon>
        <taxon>Bacillati</taxon>
        <taxon>Actinomycetota</taxon>
        <taxon>Actinomycetes</taxon>
        <taxon>Micrococcales</taxon>
        <taxon>Cellulomonadaceae</taxon>
        <taxon>Cellulomonas</taxon>
    </lineage>
</organism>
<dbReference type="Pfam" id="PF13641">
    <property type="entry name" value="Glyco_tranf_2_3"/>
    <property type="match status" value="1"/>
</dbReference>
<keyword evidence="6" id="KW-1185">Reference proteome</keyword>
<reference evidence="5 6" key="2">
    <citation type="journal article" date="2015" name="Stand. Genomic Sci.">
        <title>Draft genome sequence of Cellulomonas carbonis T26(T) and comparative analysis of six Cellulomonas genomes.</title>
        <authorList>
            <person name="Zhuang W."/>
            <person name="Zhang S."/>
            <person name="Xia X."/>
            <person name="Wang G."/>
        </authorList>
    </citation>
    <scope>NUCLEOTIDE SEQUENCE [LARGE SCALE GENOMIC DNA]</scope>
    <source>
        <strain evidence="5 6">T26</strain>
    </source>
</reference>
<feature type="transmembrane region" description="Helical" evidence="4">
    <location>
        <begin position="106"/>
        <end position="130"/>
    </location>
</feature>
<feature type="transmembrane region" description="Helical" evidence="4">
    <location>
        <begin position="421"/>
        <end position="441"/>
    </location>
</feature>
<dbReference type="CDD" id="cd06423">
    <property type="entry name" value="CESA_like"/>
    <property type="match status" value="1"/>
</dbReference>
<evidence type="ECO:0000256" key="3">
    <source>
        <dbReference type="ARBA" id="ARBA00022679"/>
    </source>
</evidence>
<evidence type="ECO:0000256" key="4">
    <source>
        <dbReference type="SAM" id="Phobius"/>
    </source>
</evidence>
<dbReference type="EMBL" id="AXCY01000009">
    <property type="protein sequence ID" value="KGM12095.1"/>
    <property type="molecule type" value="Genomic_DNA"/>
</dbReference>
<dbReference type="AlphaFoldDB" id="A0A0A0BVT7"/>
<dbReference type="PANTHER" id="PTHR43630">
    <property type="entry name" value="POLY-BETA-1,6-N-ACETYL-D-GLUCOSAMINE SYNTHASE"/>
    <property type="match status" value="1"/>
</dbReference>
<feature type="transmembrane region" description="Helical" evidence="4">
    <location>
        <begin position="462"/>
        <end position="486"/>
    </location>
</feature>
<proteinExistence type="inferred from homology"/>
<keyword evidence="2" id="KW-0328">Glycosyltransferase</keyword>
<gene>
    <name evidence="5" type="ORF">N868_02915</name>
</gene>
<reference evidence="5 6" key="1">
    <citation type="submission" date="2013-08" db="EMBL/GenBank/DDBJ databases">
        <title>Genome sequencing of Cellulomonas carbonis T26.</title>
        <authorList>
            <person name="Chen F."/>
            <person name="Li Y."/>
            <person name="Wang G."/>
        </authorList>
    </citation>
    <scope>NUCLEOTIDE SEQUENCE [LARGE SCALE GENOMIC DNA]</scope>
    <source>
        <strain evidence="5 6">T26</strain>
    </source>
</reference>
<dbReference type="SUPFAM" id="SSF53448">
    <property type="entry name" value="Nucleotide-diphospho-sugar transferases"/>
    <property type="match status" value="1"/>
</dbReference>
<comment type="similarity">
    <text evidence="1">Belongs to the glycosyltransferase 2 family.</text>
</comment>
<feature type="transmembrane region" description="Helical" evidence="4">
    <location>
        <begin position="72"/>
        <end position="94"/>
    </location>
</feature>
<name>A0A0A0BVT7_9CELL</name>
<keyword evidence="3 5" id="KW-0808">Transferase</keyword>
<dbReference type="PANTHER" id="PTHR43630:SF1">
    <property type="entry name" value="POLY-BETA-1,6-N-ACETYL-D-GLUCOSAMINE SYNTHASE"/>
    <property type="match status" value="1"/>
</dbReference>
<keyword evidence="4" id="KW-0812">Transmembrane</keyword>
<dbReference type="Gene3D" id="3.90.550.10">
    <property type="entry name" value="Spore Coat Polysaccharide Biosynthesis Protein SpsA, Chain A"/>
    <property type="match status" value="1"/>
</dbReference>